<dbReference type="PANTHER" id="PTHR47359">
    <property type="entry name" value="PEPTIDOGLYCAN DL-ENDOPEPTIDASE CWLO"/>
    <property type="match status" value="1"/>
</dbReference>
<comment type="similarity">
    <text evidence="1">Belongs to the peptidase C40 family.</text>
</comment>
<evidence type="ECO:0000256" key="6">
    <source>
        <dbReference type="SAM" id="SignalP"/>
    </source>
</evidence>
<feature type="chain" id="PRO_5047175300" evidence="6">
    <location>
        <begin position="23"/>
        <end position="417"/>
    </location>
</feature>
<dbReference type="GO" id="GO:0016787">
    <property type="term" value="F:hydrolase activity"/>
    <property type="evidence" value="ECO:0007669"/>
    <property type="project" value="UniProtKB-KW"/>
</dbReference>
<keyword evidence="9" id="KW-1185">Reference proteome</keyword>
<feature type="domain" description="NlpC/P60" evidence="7">
    <location>
        <begin position="296"/>
        <end position="417"/>
    </location>
</feature>
<dbReference type="Gene3D" id="1.20.120.330">
    <property type="entry name" value="Nucleotidyltransferases domain 2"/>
    <property type="match status" value="1"/>
</dbReference>
<comment type="caution">
    <text evidence="8">The sequence shown here is derived from an EMBL/GenBank/DDBJ whole genome shotgun (WGS) entry which is preliminary data.</text>
</comment>
<evidence type="ECO:0000256" key="1">
    <source>
        <dbReference type="ARBA" id="ARBA00007074"/>
    </source>
</evidence>
<dbReference type="RefSeq" id="WP_253770798.1">
    <property type="nucleotide sequence ID" value="NZ_BAAAVE010000004.1"/>
</dbReference>
<feature type="signal peptide" evidence="6">
    <location>
        <begin position="1"/>
        <end position="22"/>
    </location>
</feature>
<evidence type="ECO:0000259" key="7">
    <source>
        <dbReference type="PROSITE" id="PS51935"/>
    </source>
</evidence>
<evidence type="ECO:0000256" key="5">
    <source>
        <dbReference type="SAM" id="Coils"/>
    </source>
</evidence>
<dbReference type="EMBL" id="JAMZEC010000001">
    <property type="protein sequence ID" value="MCP2347661.1"/>
    <property type="molecule type" value="Genomic_DNA"/>
</dbReference>
<protein>
    <submittedName>
        <fullName evidence="8">Cell wall-associated NlpC family hydrolase</fullName>
    </submittedName>
</protein>
<gene>
    <name evidence="8" type="ORF">HD595_003783</name>
</gene>
<keyword evidence="4" id="KW-0788">Thiol protease</keyword>
<reference evidence="8 9" key="1">
    <citation type="submission" date="2022-06" db="EMBL/GenBank/DDBJ databases">
        <title>Sequencing the genomes of 1000 actinobacteria strains.</title>
        <authorList>
            <person name="Klenk H.-P."/>
        </authorList>
    </citation>
    <scope>NUCLEOTIDE SEQUENCE [LARGE SCALE GENOMIC DNA]</scope>
    <source>
        <strain evidence="8 9">DSM 44170</strain>
    </source>
</reference>
<dbReference type="InterPro" id="IPR000064">
    <property type="entry name" value="NLP_P60_dom"/>
</dbReference>
<keyword evidence="6" id="KW-0732">Signal</keyword>
<organism evidence="8 9">
    <name type="scientific">Nonomuraea roseoviolacea subsp. carminata</name>
    <dbReference type="NCBI Taxonomy" id="160689"/>
    <lineage>
        <taxon>Bacteria</taxon>
        <taxon>Bacillati</taxon>
        <taxon>Actinomycetota</taxon>
        <taxon>Actinomycetes</taxon>
        <taxon>Streptosporangiales</taxon>
        <taxon>Streptosporangiaceae</taxon>
        <taxon>Nonomuraea</taxon>
    </lineage>
</organism>
<dbReference type="PANTHER" id="PTHR47359:SF3">
    <property type="entry name" value="NLP_P60 DOMAIN-CONTAINING PROTEIN-RELATED"/>
    <property type="match status" value="1"/>
</dbReference>
<dbReference type="Pfam" id="PF00877">
    <property type="entry name" value="NLPC_P60"/>
    <property type="match status" value="1"/>
</dbReference>
<dbReference type="PROSITE" id="PS51935">
    <property type="entry name" value="NLPC_P60"/>
    <property type="match status" value="1"/>
</dbReference>
<feature type="coiled-coil region" evidence="5">
    <location>
        <begin position="94"/>
        <end position="156"/>
    </location>
</feature>
<name>A0ABT1K2F8_9ACTN</name>
<keyword evidence="2" id="KW-0645">Protease</keyword>
<evidence type="ECO:0000256" key="2">
    <source>
        <dbReference type="ARBA" id="ARBA00022670"/>
    </source>
</evidence>
<dbReference type="Proteomes" id="UP001320766">
    <property type="component" value="Unassembled WGS sequence"/>
</dbReference>
<dbReference type="SUPFAM" id="SSF54001">
    <property type="entry name" value="Cysteine proteinases"/>
    <property type="match status" value="1"/>
</dbReference>
<dbReference type="InterPro" id="IPR038765">
    <property type="entry name" value="Papain-like_cys_pep_sf"/>
</dbReference>
<evidence type="ECO:0000256" key="4">
    <source>
        <dbReference type="ARBA" id="ARBA00022807"/>
    </source>
</evidence>
<dbReference type="Gene3D" id="3.90.1720.10">
    <property type="entry name" value="endopeptidase domain like (from Nostoc punctiforme)"/>
    <property type="match status" value="1"/>
</dbReference>
<keyword evidence="5" id="KW-0175">Coiled coil</keyword>
<accession>A0ABT1K2F8</accession>
<sequence length="417" mass="44597">MRSVRVGLAACLVVALCPPANSASAPVLAPGLAPTPGLAPVLAPGLAPTPGLAPVLAPGLVDAAWRPPSTREVSRARRAVRRRTKELGVASAALVEARARLDELTASVERLVEAYNGEMVRMRQASQEYDQARARLASADAQVESARTKVAALVAESYGGFDLSKPYLFMMNDTGDADGYLYRASVLEHMSAERALILSRLRDSQSVAGILRAQAADAYAAQQEASERAERAKAAAEQAVARQREQTRSLRRELHALEHRVDAARSRADRLAREREAARQARLAGLGAAGLVAKGSAGGDLAANWALTQLGKPYVWAAAGPSSYDCSGLTMRAWEQVGVQLDHWTGTQWTSGPHIPYDQLRRGDLLFFGYESADPGTIHHVGIYVGDGMMVHAPQTGDVVRVASMWRPDLVGATRPA</sequence>
<proteinExistence type="inferred from homology"/>
<evidence type="ECO:0000313" key="8">
    <source>
        <dbReference type="EMBL" id="MCP2347661.1"/>
    </source>
</evidence>
<evidence type="ECO:0000313" key="9">
    <source>
        <dbReference type="Proteomes" id="UP001320766"/>
    </source>
</evidence>
<keyword evidence="3 8" id="KW-0378">Hydrolase</keyword>
<evidence type="ECO:0000256" key="3">
    <source>
        <dbReference type="ARBA" id="ARBA00022801"/>
    </source>
</evidence>
<dbReference type="InterPro" id="IPR051794">
    <property type="entry name" value="PG_Endopeptidase_C40"/>
</dbReference>
<feature type="coiled-coil region" evidence="5">
    <location>
        <begin position="219"/>
        <end position="281"/>
    </location>
</feature>